<keyword evidence="3" id="KW-0175">Coiled coil</keyword>
<dbReference type="InterPro" id="IPR058624">
    <property type="entry name" value="MdtA-like_HH"/>
</dbReference>
<feature type="domain" description="Multidrug resistance protein MdtA-like beta-barrel" evidence="7">
    <location>
        <begin position="302"/>
        <end position="385"/>
    </location>
</feature>
<dbReference type="Gene3D" id="2.40.50.100">
    <property type="match status" value="2"/>
</dbReference>
<dbReference type="Pfam" id="PF25876">
    <property type="entry name" value="HH_MFP_RND"/>
    <property type="match status" value="1"/>
</dbReference>
<dbReference type="GO" id="GO:0022857">
    <property type="term" value="F:transmembrane transporter activity"/>
    <property type="evidence" value="ECO:0007669"/>
    <property type="project" value="InterPro"/>
</dbReference>
<feature type="domain" description="Multidrug resistance protein MdtA-like barrel-sandwich hybrid" evidence="6">
    <location>
        <begin position="113"/>
        <end position="296"/>
    </location>
</feature>
<protein>
    <submittedName>
        <fullName evidence="9">Multidrug resistance protein MdtE</fullName>
    </submittedName>
</protein>
<evidence type="ECO:0000256" key="3">
    <source>
        <dbReference type="SAM" id="Coils"/>
    </source>
</evidence>
<dbReference type="GO" id="GO:0046677">
    <property type="term" value="P:response to antibiotic"/>
    <property type="evidence" value="ECO:0007669"/>
    <property type="project" value="TreeGrafter"/>
</dbReference>
<feature type="coiled-coil region" evidence="3">
    <location>
        <begin position="160"/>
        <end position="239"/>
    </location>
</feature>
<proteinExistence type="inferred from homology"/>
<dbReference type="Proteomes" id="UP000255102">
    <property type="component" value="Unassembled WGS sequence"/>
</dbReference>
<sequence length="511" mass="53794">MLLFCVVLGFCFLGCLLDDWFCNHLKNQIRKTPFSFSDKTKNKVLMKLNLRAATIAAVFAGMTLLAACNKSAQDEQAAAQQQMPPTVVDVQTVTLSAIPVVKSFSGRVTAVETSEVRPQVTGIVDEVLFREGGFVRAGQPLYRINTDNYTSAINAGRAAIANAEASAQNARAAQAQAQANLTAQQATLAQARADLARLQGLVEVDAVSRQFYDQAVTAVRTAEANVEAARATVAQAKASVGSADSAINSAKASLSASELDLSRTIVRAPISGKVGISAVTNGALVSANQSNALVTIARTDYVYVDISQSSTEMLRLRQQIAEGKASQGDPEVQIVLEDGSTYPIIGRLALSDASVDKATGAVKLRAAFPNPDGVLIPGMYVNANLAQSIMNNAVLLPQTAITRTPKGEAQVYVVNKDKKIEVRPVETSGTFNGQWVVSSGLQNGDQVVVMGGAKVKPDQAVEVRALPPTGAAGNQAQNAQAPQQAVQNSVVAPKDESSEQSQAAQDTPKVQ</sequence>
<dbReference type="Pfam" id="PF25944">
    <property type="entry name" value="Beta-barrel_RND"/>
    <property type="match status" value="1"/>
</dbReference>
<name>A0A378PKD7_9GAMM</name>
<dbReference type="Pfam" id="PF25917">
    <property type="entry name" value="BSH_RND"/>
    <property type="match status" value="1"/>
</dbReference>
<comment type="similarity">
    <text evidence="2">Belongs to the membrane fusion protein (MFP) (TC 8.A.1) family.</text>
</comment>
<feature type="domain" description="Multidrug resistance protein MdtA-like alpha-helical hairpin" evidence="5">
    <location>
        <begin position="174"/>
        <end position="237"/>
    </location>
</feature>
<organism evidence="9 10">
    <name type="scientific">Moraxella ovis</name>
    <dbReference type="NCBI Taxonomy" id="29433"/>
    <lineage>
        <taxon>Bacteria</taxon>
        <taxon>Pseudomonadati</taxon>
        <taxon>Pseudomonadota</taxon>
        <taxon>Gammaproteobacteria</taxon>
        <taxon>Moraxellales</taxon>
        <taxon>Moraxellaceae</taxon>
        <taxon>Moraxella</taxon>
    </lineage>
</organism>
<dbReference type="SUPFAM" id="SSF111369">
    <property type="entry name" value="HlyD-like secretion proteins"/>
    <property type="match status" value="3"/>
</dbReference>
<dbReference type="InterPro" id="IPR058625">
    <property type="entry name" value="MdtA-like_BSH"/>
</dbReference>
<dbReference type="FunFam" id="2.40.420.20:FF:000001">
    <property type="entry name" value="Efflux RND transporter periplasmic adaptor subunit"/>
    <property type="match status" value="1"/>
</dbReference>
<comment type="subcellular location">
    <subcellularLocation>
        <location evidence="1">Cell inner membrane</location>
        <topology evidence="1">Lipid-anchor</topology>
    </subcellularLocation>
</comment>
<evidence type="ECO:0000259" key="7">
    <source>
        <dbReference type="Pfam" id="PF25944"/>
    </source>
</evidence>
<evidence type="ECO:0000256" key="2">
    <source>
        <dbReference type="ARBA" id="ARBA00009477"/>
    </source>
</evidence>
<gene>
    <name evidence="9" type="primary">mdtE_1</name>
    <name evidence="9" type="ORF">NCTC11227_01232</name>
</gene>
<feature type="compositionally biased region" description="Low complexity" evidence="4">
    <location>
        <begin position="471"/>
        <end position="492"/>
    </location>
</feature>
<dbReference type="PANTHER" id="PTHR30158">
    <property type="entry name" value="ACRA/E-RELATED COMPONENT OF DRUG EFFLUX TRANSPORTER"/>
    <property type="match status" value="1"/>
</dbReference>
<evidence type="ECO:0000313" key="9">
    <source>
        <dbReference type="EMBL" id="STY87231.1"/>
    </source>
</evidence>
<evidence type="ECO:0000256" key="1">
    <source>
        <dbReference type="ARBA" id="ARBA00004519"/>
    </source>
</evidence>
<dbReference type="InterPro" id="IPR006143">
    <property type="entry name" value="RND_pump_MFP"/>
</dbReference>
<evidence type="ECO:0000313" key="10">
    <source>
        <dbReference type="Proteomes" id="UP000255102"/>
    </source>
</evidence>
<dbReference type="Gene3D" id="1.10.287.470">
    <property type="entry name" value="Helix hairpin bin"/>
    <property type="match status" value="3"/>
</dbReference>
<accession>A0A378PKD7</accession>
<dbReference type="Pfam" id="PF25967">
    <property type="entry name" value="RND-MFP_C"/>
    <property type="match status" value="1"/>
</dbReference>
<evidence type="ECO:0000259" key="6">
    <source>
        <dbReference type="Pfam" id="PF25917"/>
    </source>
</evidence>
<dbReference type="Gene3D" id="2.40.420.20">
    <property type="match status" value="1"/>
</dbReference>
<dbReference type="GO" id="GO:0005886">
    <property type="term" value="C:plasma membrane"/>
    <property type="evidence" value="ECO:0007669"/>
    <property type="project" value="UniProtKB-SubCell"/>
</dbReference>
<feature type="compositionally biased region" description="Polar residues" evidence="4">
    <location>
        <begin position="499"/>
        <end position="511"/>
    </location>
</feature>
<evidence type="ECO:0000259" key="8">
    <source>
        <dbReference type="Pfam" id="PF25967"/>
    </source>
</evidence>
<dbReference type="AlphaFoldDB" id="A0A378PKD7"/>
<dbReference type="STRING" id="29433.MOVS_05865"/>
<dbReference type="InterPro" id="IPR058626">
    <property type="entry name" value="MdtA-like_b-barrel"/>
</dbReference>
<dbReference type="InterPro" id="IPR058627">
    <property type="entry name" value="MdtA-like_C"/>
</dbReference>
<dbReference type="EMBL" id="UGPW01000001">
    <property type="protein sequence ID" value="STY87231.1"/>
    <property type="molecule type" value="Genomic_DNA"/>
</dbReference>
<dbReference type="Gene3D" id="2.40.30.170">
    <property type="match status" value="1"/>
</dbReference>
<dbReference type="PANTHER" id="PTHR30158:SF3">
    <property type="entry name" value="MULTIDRUG EFFLUX PUMP SUBUNIT ACRA-RELATED"/>
    <property type="match status" value="1"/>
</dbReference>
<evidence type="ECO:0000256" key="4">
    <source>
        <dbReference type="SAM" id="MobiDB-lite"/>
    </source>
</evidence>
<feature type="region of interest" description="Disordered" evidence="4">
    <location>
        <begin position="464"/>
        <end position="511"/>
    </location>
</feature>
<evidence type="ECO:0000259" key="5">
    <source>
        <dbReference type="Pfam" id="PF25876"/>
    </source>
</evidence>
<feature type="domain" description="Multidrug resistance protein MdtA-like C-terminal permuted SH3" evidence="8">
    <location>
        <begin position="392"/>
        <end position="452"/>
    </location>
</feature>
<reference evidence="9 10" key="1">
    <citation type="submission" date="2018-06" db="EMBL/GenBank/DDBJ databases">
        <authorList>
            <consortium name="Pathogen Informatics"/>
            <person name="Doyle S."/>
        </authorList>
    </citation>
    <scope>NUCLEOTIDE SEQUENCE [LARGE SCALE GENOMIC DNA]</scope>
    <source>
        <strain evidence="9 10">NCTC11227</strain>
    </source>
</reference>
<dbReference type="NCBIfam" id="TIGR01730">
    <property type="entry name" value="RND_mfp"/>
    <property type="match status" value="1"/>
</dbReference>